<accession>A0AAD3DMK4</accession>
<comment type="caution">
    <text evidence="10">The sequence shown here is derived from an EMBL/GenBank/DDBJ whole genome shotgun (WGS) entry which is preliminary data.</text>
</comment>
<dbReference type="EC" id="3.6.4.13" evidence="1"/>
<evidence type="ECO:0000256" key="5">
    <source>
        <dbReference type="ARBA" id="ARBA00022840"/>
    </source>
</evidence>
<dbReference type="InterPro" id="IPR027417">
    <property type="entry name" value="P-loop_NTPase"/>
</dbReference>
<dbReference type="PROSITE" id="PS51192">
    <property type="entry name" value="HELICASE_ATP_BIND_1"/>
    <property type="match status" value="1"/>
</dbReference>
<proteinExistence type="inferred from homology"/>
<feature type="compositionally biased region" description="Basic residues" evidence="7">
    <location>
        <begin position="367"/>
        <end position="385"/>
    </location>
</feature>
<dbReference type="SMART" id="SM00490">
    <property type="entry name" value="HELICc"/>
    <property type="match status" value="1"/>
</dbReference>
<dbReference type="GO" id="GO:0016787">
    <property type="term" value="F:hydrolase activity"/>
    <property type="evidence" value="ECO:0007669"/>
    <property type="project" value="UniProtKB-KW"/>
</dbReference>
<dbReference type="Proteomes" id="UP001054857">
    <property type="component" value="Unassembled WGS sequence"/>
</dbReference>
<evidence type="ECO:0000259" key="8">
    <source>
        <dbReference type="PROSITE" id="PS51192"/>
    </source>
</evidence>
<dbReference type="GO" id="GO:0003724">
    <property type="term" value="F:RNA helicase activity"/>
    <property type="evidence" value="ECO:0007669"/>
    <property type="project" value="UniProtKB-EC"/>
</dbReference>
<keyword evidence="11" id="KW-1185">Reference proteome</keyword>
<dbReference type="GO" id="GO:0005524">
    <property type="term" value="F:ATP binding"/>
    <property type="evidence" value="ECO:0007669"/>
    <property type="project" value="UniProtKB-KW"/>
</dbReference>
<dbReference type="InterPro" id="IPR011545">
    <property type="entry name" value="DEAD/DEAH_box_helicase_dom"/>
</dbReference>
<name>A0AAD3DMK4_9CHLO</name>
<sequence length="385" mass="41278">EKPTPIQAQALPVALSGRDVLGIAKTGSGKTASFVLPMLVHIMDQPELGRGEGPIALLLAPTRELAEQIHREARRFAKPYGLRAAAAFGGLSKYEQFKALRGGCEVAVATPGRMIDLVRSRACGLGRVSYLVLDEADRMFDMGFEQQVRSLLGQVRPDRQTLLFSATMPRKVEQLVLDALSSPVRITVGQTGVANADVVQTVEVLPDDAAKSAWLSSSLPALVDEGDVILFAGQRSRVEALTEALRAMGVRVGAIHGDMDQYSRMGVLEAFKSGSIHVLVATDVAARGLDIRTIKTVVNYDAARDLDTHIHRVGRTGRAGDREGRAITLLGPGDARFAGALLQSLGAAGQEVPQQLAELAMRDPHFRRGNSRTKGGRGGKGRRPQ</sequence>
<evidence type="ECO:0000256" key="3">
    <source>
        <dbReference type="ARBA" id="ARBA00022801"/>
    </source>
</evidence>
<evidence type="ECO:0000256" key="4">
    <source>
        <dbReference type="ARBA" id="ARBA00022806"/>
    </source>
</evidence>
<dbReference type="Pfam" id="PF00271">
    <property type="entry name" value="Helicase_C"/>
    <property type="match status" value="1"/>
</dbReference>
<keyword evidence="3 6" id="KW-0378">Hydrolase</keyword>
<evidence type="ECO:0000259" key="9">
    <source>
        <dbReference type="PROSITE" id="PS51194"/>
    </source>
</evidence>
<dbReference type="Gene3D" id="3.40.50.300">
    <property type="entry name" value="P-loop containing nucleotide triphosphate hydrolases"/>
    <property type="match status" value="2"/>
</dbReference>
<dbReference type="InterPro" id="IPR000629">
    <property type="entry name" value="RNA-helicase_DEAD-box_CS"/>
</dbReference>
<reference evidence="10 11" key="1">
    <citation type="journal article" date="2021" name="Sci. Rep.">
        <title>Genome sequencing of the multicellular alga Astrephomene provides insights into convergent evolution of germ-soma differentiation.</title>
        <authorList>
            <person name="Yamashita S."/>
            <person name="Yamamoto K."/>
            <person name="Matsuzaki R."/>
            <person name="Suzuki S."/>
            <person name="Yamaguchi H."/>
            <person name="Hirooka S."/>
            <person name="Minakuchi Y."/>
            <person name="Miyagishima S."/>
            <person name="Kawachi M."/>
            <person name="Toyoda A."/>
            <person name="Nozaki H."/>
        </authorList>
    </citation>
    <scope>NUCLEOTIDE SEQUENCE [LARGE SCALE GENOMIC DNA]</scope>
    <source>
        <strain evidence="10 11">NIES-4017</strain>
    </source>
</reference>
<evidence type="ECO:0000256" key="6">
    <source>
        <dbReference type="RuleBase" id="RU000492"/>
    </source>
</evidence>
<dbReference type="PANTHER" id="PTHR47958">
    <property type="entry name" value="ATP-DEPENDENT RNA HELICASE DBP3"/>
    <property type="match status" value="1"/>
</dbReference>
<evidence type="ECO:0000256" key="1">
    <source>
        <dbReference type="ARBA" id="ARBA00012552"/>
    </source>
</evidence>
<dbReference type="Pfam" id="PF00270">
    <property type="entry name" value="DEAD"/>
    <property type="match status" value="1"/>
</dbReference>
<protein>
    <recommendedName>
        <fullName evidence="1">RNA helicase</fullName>
        <ecNumber evidence="1">3.6.4.13</ecNumber>
    </recommendedName>
</protein>
<gene>
    <name evidence="10" type="ORF">Agub_g5030</name>
</gene>
<feature type="non-terminal residue" evidence="10">
    <location>
        <position position="385"/>
    </location>
</feature>
<keyword evidence="5 6" id="KW-0067">ATP-binding</keyword>
<dbReference type="AlphaFoldDB" id="A0AAD3DMK4"/>
<dbReference type="SUPFAM" id="SSF52540">
    <property type="entry name" value="P-loop containing nucleoside triphosphate hydrolases"/>
    <property type="match status" value="1"/>
</dbReference>
<feature type="region of interest" description="Disordered" evidence="7">
    <location>
        <begin position="360"/>
        <end position="385"/>
    </location>
</feature>
<evidence type="ECO:0000313" key="11">
    <source>
        <dbReference type="Proteomes" id="UP001054857"/>
    </source>
</evidence>
<feature type="non-terminal residue" evidence="10">
    <location>
        <position position="1"/>
    </location>
</feature>
<feature type="domain" description="Helicase C-terminal" evidence="9">
    <location>
        <begin position="214"/>
        <end position="360"/>
    </location>
</feature>
<dbReference type="CDD" id="cd18787">
    <property type="entry name" value="SF2_C_DEAD"/>
    <property type="match status" value="1"/>
</dbReference>
<evidence type="ECO:0000256" key="7">
    <source>
        <dbReference type="SAM" id="MobiDB-lite"/>
    </source>
</evidence>
<organism evidence="10 11">
    <name type="scientific">Astrephomene gubernaculifera</name>
    <dbReference type="NCBI Taxonomy" id="47775"/>
    <lineage>
        <taxon>Eukaryota</taxon>
        <taxon>Viridiplantae</taxon>
        <taxon>Chlorophyta</taxon>
        <taxon>core chlorophytes</taxon>
        <taxon>Chlorophyceae</taxon>
        <taxon>CS clade</taxon>
        <taxon>Chlamydomonadales</taxon>
        <taxon>Astrephomenaceae</taxon>
        <taxon>Astrephomene</taxon>
    </lineage>
</organism>
<dbReference type="EMBL" id="BMAR01000006">
    <property type="protein sequence ID" value="GFR43899.1"/>
    <property type="molecule type" value="Genomic_DNA"/>
</dbReference>
<dbReference type="InterPro" id="IPR001650">
    <property type="entry name" value="Helicase_C-like"/>
</dbReference>
<dbReference type="InterPro" id="IPR014001">
    <property type="entry name" value="Helicase_ATP-bd"/>
</dbReference>
<keyword evidence="2 6" id="KW-0547">Nucleotide-binding</keyword>
<keyword evidence="4 6" id="KW-0347">Helicase</keyword>
<evidence type="ECO:0000313" key="10">
    <source>
        <dbReference type="EMBL" id="GFR43899.1"/>
    </source>
</evidence>
<dbReference type="PROSITE" id="PS00039">
    <property type="entry name" value="DEAD_ATP_HELICASE"/>
    <property type="match status" value="1"/>
</dbReference>
<feature type="domain" description="Helicase ATP-binding" evidence="8">
    <location>
        <begin position="11"/>
        <end position="186"/>
    </location>
</feature>
<dbReference type="PROSITE" id="PS51194">
    <property type="entry name" value="HELICASE_CTER"/>
    <property type="match status" value="1"/>
</dbReference>
<dbReference type="SMART" id="SM00487">
    <property type="entry name" value="DEXDc"/>
    <property type="match status" value="1"/>
</dbReference>
<comment type="similarity">
    <text evidence="6">Belongs to the DEAD box helicase family.</text>
</comment>
<evidence type="ECO:0000256" key="2">
    <source>
        <dbReference type="ARBA" id="ARBA00022741"/>
    </source>
</evidence>
<dbReference type="GO" id="GO:0003676">
    <property type="term" value="F:nucleic acid binding"/>
    <property type="evidence" value="ECO:0007669"/>
    <property type="project" value="InterPro"/>
</dbReference>